<dbReference type="EMBL" id="LCFQ01000001">
    <property type="protein sequence ID" value="KKS98957.1"/>
    <property type="molecule type" value="Genomic_DNA"/>
</dbReference>
<protein>
    <submittedName>
        <fullName evidence="1">Uncharacterized protein</fullName>
    </submittedName>
</protein>
<accession>A0A0G1DN07</accession>
<dbReference type="Proteomes" id="UP000034090">
    <property type="component" value="Unassembled WGS sequence"/>
</dbReference>
<gene>
    <name evidence="1" type="ORF">UV74_C0001G0067</name>
</gene>
<reference evidence="1 2" key="1">
    <citation type="journal article" date="2015" name="Nature">
        <title>rRNA introns, odd ribosomes, and small enigmatic genomes across a large radiation of phyla.</title>
        <authorList>
            <person name="Brown C.T."/>
            <person name="Hug L.A."/>
            <person name="Thomas B.C."/>
            <person name="Sharon I."/>
            <person name="Castelle C.J."/>
            <person name="Singh A."/>
            <person name="Wilkins M.J."/>
            <person name="Williams K.H."/>
            <person name="Banfield J.F."/>
        </authorList>
    </citation>
    <scope>NUCLEOTIDE SEQUENCE [LARGE SCALE GENOMIC DNA]</scope>
</reference>
<evidence type="ECO:0000313" key="2">
    <source>
        <dbReference type="Proteomes" id="UP000034090"/>
    </source>
</evidence>
<sequence length="50" mass="5776">MSVKKDYVKELEVAREKMEAATKNYYVALEKKLMSEAIKRGIAEAKAKKR</sequence>
<organism evidence="1 2">
    <name type="scientific">Candidatus Woesebacteria bacterium GW2011_GWB1_43_14</name>
    <dbReference type="NCBI Taxonomy" id="1618578"/>
    <lineage>
        <taxon>Bacteria</taxon>
        <taxon>Candidatus Woeseibacteriota</taxon>
    </lineage>
</organism>
<evidence type="ECO:0000313" key="1">
    <source>
        <dbReference type="EMBL" id="KKS98957.1"/>
    </source>
</evidence>
<dbReference type="STRING" id="1618578.UV74_C0001G0067"/>
<proteinExistence type="predicted"/>
<dbReference type="AlphaFoldDB" id="A0A0G1DN07"/>
<name>A0A0G1DN07_9BACT</name>
<comment type="caution">
    <text evidence="1">The sequence shown here is derived from an EMBL/GenBank/DDBJ whole genome shotgun (WGS) entry which is preliminary data.</text>
</comment>